<dbReference type="GO" id="GO:0008713">
    <property type="term" value="F:ADP-heptose-lipopolysaccharide heptosyltransferase activity"/>
    <property type="evidence" value="ECO:0007669"/>
    <property type="project" value="TreeGrafter"/>
</dbReference>
<dbReference type="Gene3D" id="3.40.50.2000">
    <property type="entry name" value="Glycogen Phosphorylase B"/>
    <property type="match status" value="1"/>
</dbReference>
<sequence>MKRALLYRRGGLGDTLLTFPVAEVLNRLGYQVVFLGHSDYLCLARHCGWAQAIYSSEFLNYFLSQPFEKKIIISLEGNLKPFPKERIWLPIYYLQSLGLPLDFSSKLPFSEYVPKDKRLAFIHPGSGSPKKNPPFSLFRKIERLLRDHQWDVLYIAGEAEKWLIGKVDNLLILRDTLSLAKTLAQGKIYVGNDSGVSHLASFLGLKSFIFFGPSDELVFRPIGEKITIISLPLSCRPCFPSTCEERACLEEEALWEAFIEAFNREEN</sequence>
<protein>
    <submittedName>
        <fullName evidence="3">Lipopolysaccharide heptosyltransferase family protein</fullName>
    </submittedName>
</protein>
<dbReference type="CDD" id="cd03789">
    <property type="entry name" value="GT9_LPS_heptosyltransferase"/>
    <property type="match status" value="1"/>
</dbReference>
<comment type="caution">
    <text evidence="3">The sequence shown here is derived from an EMBL/GenBank/DDBJ whole genome shotgun (WGS) entry which is preliminary data.</text>
</comment>
<evidence type="ECO:0000256" key="1">
    <source>
        <dbReference type="ARBA" id="ARBA00022676"/>
    </source>
</evidence>
<name>A0A832LW55_9BACT</name>
<accession>A0A832LW55</accession>
<gene>
    <name evidence="3" type="ORF">ENT73_04465</name>
</gene>
<organism evidence="3">
    <name type="scientific">Caldimicrobium thiodismutans</name>
    <dbReference type="NCBI Taxonomy" id="1653476"/>
    <lineage>
        <taxon>Bacteria</taxon>
        <taxon>Pseudomonadati</taxon>
        <taxon>Thermodesulfobacteriota</taxon>
        <taxon>Thermodesulfobacteria</taxon>
        <taxon>Thermodesulfobacteriales</taxon>
        <taxon>Thermodesulfobacteriaceae</taxon>
        <taxon>Caldimicrobium</taxon>
    </lineage>
</organism>
<evidence type="ECO:0000256" key="2">
    <source>
        <dbReference type="ARBA" id="ARBA00022679"/>
    </source>
</evidence>
<keyword evidence="2 3" id="KW-0808">Transferase</keyword>
<dbReference type="GO" id="GO:0009244">
    <property type="term" value="P:lipopolysaccharide core region biosynthetic process"/>
    <property type="evidence" value="ECO:0007669"/>
    <property type="project" value="TreeGrafter"/>
</dbReference>
<reference evidence="3" key="1">
    <citation type="journal article" date="2020" name="mSystems">
        <title>Genome- and Community-Level Interaction Insights into Carbon Utilization and Element Cycling Functions of Hydrothermarchaeota in Hydrothermal Sediment.</title>
        <authorList>
            <person name="Zhou Z."/>
            <person name="Liu Y."/>
            <person name="Xu W."/>
            <person name="Pan J."/>
            <person name="Luo Z.H."/>
            <person name="Li M."/>
        </authorList>
    </citation>
    <scope>NUCLEOTIDE SEQUENCE [LARGE SCALE GENOMIC DNA]</scope>
    <source>
        <strain evidence="3">SpSt-605</strain>
    </source>
</reference>
<dbReference type="EMBL" id="DSZU01000076">
    <property type="protein sequence ID" value="HGV55322.1"/>
    <property type="molecule type" value="Genomic_DNA"/>
</dbReference>
<proteinExistence type="predicted"/>
<evidence type="ECO:0000313" key="3">
    <source>
        <dbReference type="EMBL" id="HGV55322.1"/>
    </source>
</evidence>
<dbReference type="PANTHER" id="PTHR30160">
    <property type="entry name" value="TETRAACYLDISACCHARIDE 4'-KINASE-RELATED"/>
    <property type="match status" value="1"/>
</dbReference>
<dbReference type="PANTHER" id="PTHR30160:SF23">
    <property type="match status" value="1"/>
</dbReference>
<dbReference type="Pfam" id="PF01075">
    <property type="entry name" value="Glyco_transf_9"/>
    <property type="match status" value="1"/>
</dbReference>
<dbReference type="InterPro" id="IPR051199">
    <property type="entry name" value="LPS_LOS_Heptosyltrfase"/>
</dbReference>
<dbReference type="GO" id="GO:0005829">
    <property type="term" value="C:cytosol"/>
    <property type="evidence" value="ECO:0007669"/>
    <property type="project" value="TreeGrafter"/>
</dbReference>
<dbReference type="AlphaFoldDB" id="A0A832LW55"/>
<keyword evidence="1" id="KW-0328">Glycosyltransferase</keyword>
<dbReference type="SUPFAM" id="SSF53756">
    <property type="entry name" value="UDP-Glycosyltransferase/glycogen phosphorylase"/>
    <property type="match status" value="1"/>
</dbReference>
<dbReference type="InterPro" id="IPR002201">
    <property type="entry name" value="Glyco_trans_9"/>
</dbReference>